<sequence>MEFQNQLQDDHRSPLTPSMSLRAMNSQKDKQPFEAFPLGVVERESIATTDSAVESKTDSPLRIEGPLGESRDLSSDSVPGRLKRKNLFSSFLTDVRVKLEIQTLVIDSATGSCERPYGVKGSADLECLDEKERLCSKLSCTEISFSGHTRKESSRAYLFASFLIPEILYSESRIKYTIQGRSE</sequence>
<reference evidence="2" key="1">
    <citation type="submission" date="2020-06" db="EMBL/GenBank/DDBJ databases">
        <authorList>
            <person name="Li T."/>
            <person name="Hu X."/>
            <person name="Zhang T."/>
            <person name="Song X."/>
            <person name="Zhang H."/>
            <person name="Dai N."/>
            <person name="Sheng W."/>
            <person name="Hou X."/>
            <person name="Wei L."/>
        </authorList>
    </citation>
    <scope>NUCLEOTIDE SEQUENCE</scope>
    <source>
        <strain evidence="2">3651</strain>
        <tissue evidence="2">Leaf</tissue>
    </source>
</reference>
<dbReference type="EMBL" id="JACGWO010000012">
    <property type="protein sequence ID" value="KAK4413691.1"/>
    <property type="molecule type" value="Genomic_DNA"/>
</dbReference>
<dbReference type="Proteomes" id="UP001293254">
    <property type="component" value="Unassembled WGS sequence"/>
</dbReference>
<protein>
    <submittedName>
        <fullName evidence="2">Uncharacterized protein</fullName>
    </submittedName>
</protein>
<comment type="caution">
    <text evidence="2">The sequence shown here is derived from an EMBL/GenBank/DDBJ whole genome shotgun (WGS) entry which is preliminary data.</text>
</comment>
<proteinExistence type="predicted"/>
<reference evidence="2" key="2">
    <citation type="journal article" date="2024" name="Plant">
        <title>Genomic evolution and insights into agronomic trait innovations of Sesamum species.</title>
        <authorList>
            <person name="Miao H."/>
            <person name="Wang L."/>
            <person name="Qu L."/>
            <person name="Liu H."/>
            <person name="Sun Y."/>
            <person name="Le M."/>
            <person name="Wang Q."/>
            <person name="Wei S."/>
            <person name="Zheng Y."/>
            <person name="Lin W."/>
            <person name="Duan Y."/>
            <person name="Cao H."/>
            <person name="Xiong S."/>
            <person name="Wang X."/>
            <person name="Wei L."/>
            <person name="Li C."/>
            <person name="Ma Q."/>
            <person name="Ju M."/>
            <person name="Zhao R."/>
            <person name="Li G."/>
            <person name="Mu C."/>
            <person name="Tian Q."/>
            <person name="Mei H."/>
            <person name="Zhang T."/>
            <person name="Gao T."/>
            <person name="Zhang H."/>
        </authorList>
    </citation>
    <scope>NUCLEOTIDE SEQUENCE</scope>
    <source>
        <strain evidence="2">3651</strain>
    </source>
</reference>
<dbReference type="AlphaFoldDB" id="A0AAE2C9A8"/>
<feature type="region of interest" description="Disordered" evidence="1">
    <location>
        <begin position="1"/>
        <end position="30"/>
    </location>
</feature>
<feature type="compositionally biased region" description="Polar residues" evidence="1">
    <location>
        <begin position="15"/>
        <end position="26"/>
    </location>
</feature>
<accession>A0AAE2C9A8</accession>
<gene>
    <name evidence="2" type="ORF">Salat_2781900</name>
</gene>
<evidence type="ECO:0000313" key="2">
    <source>
        <dbReference type="EMBL" id="KAK4413691.1"/>
    </source>
</evidence>
<name>A0AAE2C9A8_9LAMI</name>
<evidence type="ECO:0000256" key="1">
    <source>
        <dbReference type="SAM" id="MobiDB-lite"/>
    </source>
</evidence>
<feature type="region of interest" description="Disordered" evidence="1">
    <location>
        <begin position="48"/>
        <end position="76"/>
    </location>
</feature>
<evidence type="ECO:0000313" key="3">
    <source>
        <dbReference type="Proteomes" id="UP001293254"/>
    </source>
</evidence>
<keyword evidence="3" id="KW-1185">Reference proteome</keyword>
<organism evidence="2 3">
    <name type="scientific">Sesamum alatum</name>
    <dbReference type="NCBI Taxonomy" id="300844"/>
    <lineage>
        <taxon>Eukaryota</taxon>
        <taxon>Viridiplantae</taxon>
        <taxon>Streptophyta</taxon>
        <taxon>Embryophyta</taxon>
        <taxon>Tracheophyta</taxon>
        <taxon>Spermatophyta</taxon>
        <taxon>Magnoliopsida</taxon>
        <taxon>eudicotyledons</taxon>
        <taxon>Gunneridae</taxon>
        <taxon>Pentapetalae</taxon>
        <taxon>asterids</taxon>
        <taxon>lamiids</taxon>
        <taxon>Lamiales</taxon>
        <taxon>Pedaliaceae</taxon>
        <taxon>Sesamum</taxon>
    </lineage>
</organism>